<dbReference type="InParanoid" id="A0A409WPK7"/>
<name>A0A409WPK7_9AGAR</name>
<dbReference type="EMBL" id="NHYE01004950">
    <property type="protein sequence ID" value="PPQ80454.1"/>
    <property type="molecule type" value="Genomic_DNA"/>
</dbReference>
<accession>A0A409WPK7</accession>
<evidence type="ECO:0000313" key="3">
    <source>
        <dbReference type="Proteomes" id="UP000284706"/>
    </source>
</evidence>
<dbReference type="AlphaFoldDB" id="A0A409WPK7"/>
<sequence>MSESVRSRRVYPSERISPAHTIASHHSASFGGLLIILSSSFVSSMFIRAGYQGERSCYLGAIVVSQTRQITWTNARLLVFHIDDGCPNEQCLIIYQIQYHHLSLSTGPGPSSALSPQASSRSFKNQPFSNSLYRPFKMGPNFDSIRFNLLPLSLITIIAIIIPTNQRAPSKMVHPAN</sequence>
<keyword evidence="1" id="KW-1133">Transmembrane helix</keyword>
<keyword evidence="3" id="KW-1185">Reference proteome</keyword>
<keyword evidence="1" id="KW-0472">Membrane</keyword>
<evidence type="ECO:0000256" key="1">
    <source>
        <dbReference type="SAM" id="Phobius"/>
    </source>
</evidence>
<protein>
    <submittedName>
        <fullName evidence="2">Uncharacterized protein</fullName>
    </submittedName>
</protein>
<evidence type="ECO:0000313" key="2">
    <source>
        <dbReference type="EMBL" id="PPQ80454.1"/>
    </source>
</evidence>
<reference evidence="2 3" key="1">
    <citation type="journal article" date="2018" name="Evol. Lett.">
        <title>Horizontal gene cluster transfer increased hallucinogenic mushroom diversity.</title>
        <authorList>
            <person name="Reynolds H.T."/>
            <person name="Vijayakumar V."/>
            <person name="Gluck-Thaler E."/>
            <person name="Korotkin H.B."/>
            <person name="Matheny P.B."/>
            <person name="Slot J.C."/>
        </authorList>
    </citation>
    <scope>NUCLEOTIDE SEQUENCE [LARGE SCALE GENOMIC DNA]</scope>
    <source>
        <strain evidence="2 3">SRW20</strain>
    </source>
</reference>
<feature type="transmembrane region" description="Helical" evidence="1">
    <location>
        <begin position="145"/>
        <end position="162"/>
    </location>
</feature>
<gene>
    <name evidence="2" type="ORF">CVT26_003892</name>
</gene>
<keyword evidence="1" id="KW-0812">Transmembrane</keyword>
<proteinExistence type="predicted"/>
<comment type="caution">
    <text evidence="2">The sequence shown here is derived from an EMBL/GenBank/DDBJ whole genome shotgun (WGS) entry which is preliminary data.</text>
</comment>
<dbReference type="Proteomes" id="UP000284706">
    <property type="component" value="Unassembled WGS sequence"/>
</dbReference>
<organism evidence="2 3">
    <name type="scientific">Gymnopilus dilepis</name>
    <dbReference type="NCBI Taxonomy" id="231916"/>
    <lineage>
        <taxon>Eukaryota</taxon>
        <taxon>Fungi</taxon>
        <taxon>Dikarya</taxon>
        <taxon>Basidiomycota</taxon>
        <taxon>Agaricomycotina</taxon>
        <taxon>Agaricomycetes</taxon>
        <taxon>Agaricomycetidae</taxon>
        <taxon>Agaricales</taxon>
        <taxon>Agaricineae</taxon>
        <taxon>Hymenogastraceae</taxon>
        <taxon>Gymnopilus</taxon>
    </lineage>
</organism>